<dbReference type="AlphaFoldDB" id="A0A2T0RML9"/>
<sequence>MGFTVMHRGGGMEDGDPGRIPALIAELDDPRDDEHPDVAVTDDRTGWSLSAFQTGRLVWENVEDDSIPPRHLAEASRAEMTRLMLLVAAGELDEVERLAWRPGY</sequence>
<proteinExistence type="predicted"/>
<protein>
    <submittedName>
        <fullName evidence="2">Uncharacterized protein</fullName>
    </submittedName>
</protein>
<feature type="region of interest" description="Disordered" evidence="1">
    <location>
        <begin position="1"/>
        <end position="20"/>
    </location>
</feature>
<dbReference type="Proteomes" id="UP000239209">
    <property type="component" value="Unassembled WGS sequence"/>
</dbReference>
<accession>A0A2T0RML9</accession>
<gene>
    <name evidence="2" type="ORF">CLV70_117139</name>
</gene>
<reference evidence="2 3" key="1">
    <citation type="submission" date="2018-03" db="EMBL/GenBank/DDBJ databases">
        <title>Genomic Encyclopedia of Archaeal and Bacterial Type Strains, Phase II (KMG-II): from individual species to whole genera.</title>
        <authorList>
            <person name="Goeker M."/>
        </authorList>
    </citation>
    <scope>NUCLEOTIDE SEQUENCE [LARGE SCALE GENOMIC DNA]</scope>
    <source>
        <strain evidence="2 3">DSM 45348</strain>
    </source>
</reference>
<organism evidence="2 3">
    <name type="scientific">Pseudosporangium ferrugineum</name>
    <dbReference type="NCBI Taxonomy" id="439699"/>
    <lineage>
        <taxon>Bacteria</taxon>
        <taxon>Bacillati</taxon>
        <taxon>Actinomycetota</taxon>
        <taxon>Actinomycetes</taxon>
        <taxon>Micromonosporales</taxon>
        <taxon>Micromonosporaceae</taxon>
        <taxon>Pseudosporangium</taxon>
    </lineage>
</organism>
<evidence type="ECO:0000313" key="2">
    <source>
        <dbReference type="EMBL" id="PRY22435.1"/>
    </source>
</evidence>
<keyword evidence="3" id="KW-1185">Reference proteome</keyword>
<evidence type="ECO:0000256" key="1">
    <source>
        <dbReference type="SAM" id="MobiDB-lite"/>
    </source>
</evidence>
<name>A0A2T0RML9_9ACTN</name>
<dbReference type="EMBL" id="PVZG01000017">
    <property type="protein sequence ID" value="PRY22435.1"/>
    <property type="molecule type" value="Genomic_DNA"/>
</dbReference>
<evidence type="ECO:0000313" key="3">
    <source>
        <dbReference type="Proteomes" id="UP000239209"/>
    </source>
</evidence>
<comment type="caution">
    <text evidence="2">The sequence shown here is derived from an EMBL/GenBank/DDBJ whole genome shotgun (WGS) entry which is preliminary data.</text>
</comment>